<gene>
    <name evidence="3" type="ORF">ZIOFF_033530</name>
</gene>
<feature type="compositionally biased region" description="Acidic residues" evidence="1">
    <location>
        <begin position="223"/>
        <end position="244"/>
    </location>
</feature>
<evidence type="ECO:0000256" key="1">
    <source>
        <dbReference type="SAM" id="MobiDB-lite"/>
    </source>
</evidence>
<accession>A0A8J5L7F0</accession>
<evidence type="ECO:0000313" key="3">
    <source>
        <dbReference type="EMBL" id="KAG6508160.1"/>
    </source>
</evidence>
<feature type="compositionally biased region" description="Polar residues" evidence="1">
    <location>
        <begin position="263"/>
        <end position="272"/>
    </location>
</feature>
<dbReference type="PANTHER" id="PTHR14791:SF29">
    <property type="entry name" value="PROTEIN KIBRA"/>
    <property type="match status" value="1"/>
</dbReference>
<evidence type="ECO:0000313" key="4">
    <source>
        <dbReference type="Proteomes" id="UP000734854"/>
    </source>
</evidence>
<name>A0A8J5L7F0_ZINOF</name>
<dbReference type="InterPro" id="IPR051105">
    <property type="entry name" value="WWC/KIBRA_Hippo_Reg"/>
</dbReference>
<dbReference type="Pfam" id="PF24747">
    <property type="entry name" value="Zn-ribbon_GIR1"/>
    <property type="match status" value="1"/>
</dbReference>
<organism evidence="3 4">
    <name type="scientific">Zingiber officinale</name>
    <name type="common">Ginger</name>
    <name type="synonym">Amomum zingiber</name>
    <dbReference type="NCBI Taxonomy" id="94328"/>
    <lineage>
        <taxon>Eukaryota</taxon>
        <taxon>Viridiplantae</taxon>
        <taxon>Streptophyta</taxon>
        <taxon>Embryophyta</taxon>
        <taxon>Tracheophyta</taxon>
        <taxon>Spermatophyta</taxon>
        <taxon>Magnoliopsida</taxon>
        <taxon>Liliopsida</taxon>
        <taxon>Zingiberales</taxon>
        <taxon>Zingiberaceae</taxon>
        <taxon>Zingiber</taxon>
    </lineage>
</organism>
<dbReference type="EMBL" id="JACMSC010000009">
    <property type="protein sequence ID" value="KAG6508160.1"/>
    <property type="molecule type" value="Genomic_DNA"/>
</dbReference>
<keyword evidence="4" id="KW-1185">Reference proteome</keyword>
<proteinExistence type="predicted"/>
<feature type="domain" description="GIR1-like zinc ribbon" evidence="2">
    <location>
        <begin position="279"/>
        <end position="305"/>
    </location>
</feature>
<feature type="region of interest" description="Disordered" evidence="1">
    <location>
        <begin position="210"/>
        <end position="274"/>
    </location>
</feature>
<evidence type="ECO:0000259" key="2">
    <source>
        <dbReference type="Pfam" id="PF24747"/>
    </source>
</evidence>
<dbReference type="AlphaFoldDB" id="A0A8J5L7F0"/>
<dbReference type="Proteomes" id="UP000734854">
    <property type="component" value="Unassembled WGS sequence"/>
</dbReference>
<sequence>MRICLGETLTVGSGNNGWILNDISERKKQSSRHSHSSSSSSSPPPEPPLLITAFPPSLPSSVRALRLLPFPGLACGNGLPLYRPDRRIATELLSGRTPSYSVAAAQHPRCERREDHSGVELGDTPSLLLGSAARHSGAICFSFLPQNLLVAPLLDLNALNALASIAKYDVETDFGEIHYINWETGERTTADPRSAATASIYSSSYYCTDEEEASGTGSGKEGCEEEEDDDNGNGDTADPDEDESSGTGSGIETRDEEEDDDSTACSSGPSSTGDDRRTLVAAGCSACFMYLMVHNGTPACPKCGAALIHLGNCL</sequence>
<dbReference type="InterPro" id="IPR056440">
    <property type="entry name" value="Zn-ribbon_GIR1"/>
</dbReference>
<feature type="region of interest" description="Disordered" evidence="1">
    <location>
        <begin position="25"/>
        <end position="52"/>
    </location>
</feature>
<comment type="caution">
    <text evidence="3">The sequence shown here is derived from an EMBL/GenBank/DDBJ whole genome shotgun (WGS) entry which is preliminary data.</text>
</comment>
<protein>
    <recommendedName>
        <fullName evidence="2">GIR1-like zinc ribbon domain-containing protein</fullName>
    </recommendedName>
</protein>
<dbReference type="PANTHER" id="PTHR14791">
    <property type="entry name" value="BOMB/KIRA PROTEINS"/>
    <property type="match status" value="1"/>
</dbReference>
<reference evidence="3 4" key="1">
    <citation type="submission" date="2020-08" db="EMBL/GenBank/DDBJ databases">
        <title>Plant Genome Project.</title>
        <authorList>
            <person name="Zhang R.-G."/>
        </authorList>
    </citation>
    <scope>NUCLEOTIDE SEQUENCE [LARGE SCALE GENOMIC DNA]</scope>
    <source>
        <tissue evidence="3">Rhizome</tissue>
    </source>
</reference>